<dbReference type="AlphaFoldDB" id="A0A1E3QLR6"/>
<dbReference type="Pfam" id="PF04425">
    <property type="entry name" value="Bul1_N"/>
    <property type="match status" value="1"/>
</dbReference>
<evidence type="ECO:0000313" key="3">
    <source>
        <dbReference type="Proteomes" id="UP000094336"/>
    </source>
</evidence>
<evidence type="ECO:0000313" key="2">
    <source>
        <dbReference type="EMBL" id="ODQ78633.1"/>
    </source>
</evidence>
<dbReference type="Gene3D" id="2.60.40.640">
    <property type="match status" value="1"/>
</dbReference>
<proteinExistence type="predicted"/>
<accession>A0A1E3QLR6</accession>
<protein>
    <recommendedName>
        <fullName evidence="1">Bul1 N-terminal domain-containing protein</fullName>
    </recommendedName>
</protein>
<dbReference type="EMBL" id="KV454434">
    <property type="protein sequence ID" value="ODQ78633.1"/>
    <property type="molecule type" value="Genomic_DNA"/>
</dbReference>
<reference evidence="3" key="1">
    <citation type="submission" date="2016-05" db="EMBL/GenBank/DDBJ databases">
        <title>Comparative genomics of biotechnologically important yeasts.</title>
        <authorList>
            <consortium name="DOE Joint Genome Institute"/>
            <person name="Riley R."/>
            <person name="Haridas S."/>
            <person name="Wolfe K.H."/>
            <person name="Lopes M.R."/>
            <person name="Hittinger C.T."/>
            <person name="Goker M."/>
            <person name="Salamov A."/>
            <person name="Wisecaver J."/>
            <person name="Long T.M."/>
            <person name="Aerts A.L."/>
            <person name="Barry K."/>
            <person name="Choi C."/>
            <person name="Clum A."/>
            <person name="Coughlan A.Y."/>
            <person name="Deshpande S."/>
            <person name="Douglass A.P."/>
            <person name="Hanson S.J."/>
            <person name="Klenk H.-P."/>
            <person name="Labutti K."/>
            <person name="Lapidus A."/>
            <person name="Lindquist E."/>
            <person name="Lipzen A."/>
            <person name="Meier-Kolthoff J.P."/>
            <person name="Ohm R.A."/>
            <person name="Otillar R.P."/>
            <person name="Pangilinan J."/>
            <person name="Peng Y."/>
            <person name="Rokas A."/>
            <person name="Rosa C.A."/>
            <person name="Scheuner C."/>
            <person name="Sibirny A.A."/>
            <person name="Slot J.C."/>
            <person name="Stielow J.B."/>
            <person name="Sun H."/>
            <person name="Kurtzman C.P."/>
            <person name="Blackwell M."/>
            <person name="Grigoriev I.V."/>
            <person name="Jeffries T.W."/>
        </authorList>
    </citation>
    <scope>NUCLEOTIDE SEQUENCE [LARGE SCALE GENOMIC DNA]</scope>
    <source>
        <strain evidence="3">NRRL Y-12698</strain>
    </source>
</reference>
<dbReference type="PANTHER" id="PTHR31904">
    <property type="entry name" value="BYPASS OF STOP CODON PROTEIN 5-RELATED"/>
    <property type="match status" value="1"/>
</dbReference>
<feature type="domain" description="Bul1 N-terminal" evidence="1">
    <location>
        <begin position="84"/>
        <end position="213"/>
    </location>
</feature>
<dbReference type="GeneID" id="30150724"/>
<dbReference type="InterPro" id="IPR039634">
    <property type="entry name" value="Bul1-like"/>
</dbReference>
<sequence>MTYSQRMSTPISISCVLNGTTILPEYPIDDTSSPQVSPLAPPYFEKNSLFELLYEVQLIRRIWNPTVNLVLRIFPKPTSEKFEILPYTNGEVITGYVDVENKGSVEVPFKALSVSLMGLLKLNHNRPKRFLHLIDLVASSSGTGVDNYVDVDFELLSEKYHLSADSKIGLPSDHILQPRSKYRKFFVFQLPYSLLEDTCEHGIASHFTLPPTTLKKFSEVKYSVLASLIVKSLKYGFHVSALQDRPFRFVPQFSFPVDLESLMPDSDTYRQQFLTKLESIEKLEVAETSKIEAATKMQYSSLCTKLKLACCLSSQASPGRYESIGRCTKKSVFGGSSSGVLLASIDRVNQMEIRLSDSFLGSFMAVPLNLELQYIPPFSSKRQGPHPAIKSMSVSLEILESQSLGVIPFKIDHCLLNDFEGVYLEKIKSGFKALTSRVEAVKCQSFKTELDNDLGAVDSLTIYREKILGLKFESLAPGHEIWSGYPQDDGSSHWTSHIQSSVVFDSSIRDMYLEGKLDAIQMCNMNRMYLVNVALVLSNGLKANVCVPVKFV</sequence>
<dbReference type="OrthoDB" id="4016204at2759"/>
<keyword evidence="3" id="KW-1185">Reference proteome</keyword>
<dbReference type="InterPro" id="IPR007519">
    <property type="entry name" value="Bul1_N"/>
</dbReference>
<dbReference type="PANTHER" id="PTHR31904:SF1">
    <property type="entry name" value="BYPASS OF STOP CODON PROTEIN 5-RELATED"/>
    <property type="match status" value="1"/>
</dbReference>
<dbReference type="RefSeq" id="XP_018983961.1">
    <property type="nucleotide sequence ID" value="XM_019132871.1"/>
</dbReference>
<evidence type="ECO:0000259" key="1">
    <source>
        <dbReference type="Pfam" id="PF04425"/>
    </source>
</evidence>
<gene>
    <name evidence="2" type="ORF">BABINDRAFT_8889</name>
</gene>
<organism evidence="2 3">
    <name type="scientific">Babjeviella inositovora NRRL Y-12698</name>
    <dbReference type="NCBI Taxonomy" id="984486"/>
    <lineage>
        <taxon>Eukaryota</taxon>
        <taxon>Fungi</taxon>
        <taxon>Dikarya</taxon>
        <taxon>Ascomycota</taxon>
        <taxon>Saccharomycotina</taxon>
        <taxon>Pichiomycetes</taxon>
        <taxon>Serinales incertae sedis</taxon>
        <taxon>Babjeviella</taxon>
    </lineage>
</organism>
<dbReference type="STRING" id="984486.A0A1E3QLR6"/>
<dbReference type="Proteomes" id="UP000094336">
    <property type="component" value="Unassembled WGS sequence"/>
</dbReference>
<name>A0A1E3QLR6_9ASCO</name>
<dbReference type="InterPro" id="IPR014752">
    <property type="entry name" value="Arrestin-like_C"/>
</dbReference>